<accession>A0A0C1ELA0</accession>
<gene>
    <name evidence="1" type="ORF">MCC93_09070</name>
</gene>
<evidence type="ECO:0000313" key="1">
    <source>
        <dbReference type="EMBL" id="KIC09568.1"/>
    </source>
</evidence>
<evidence type="ECO:0000313" key="2">
    <source>
        <dbReference type="Proteomes" id="UP000031390"/>
    </source>
</evidence>
<comment type="caution">
    <text evidence="1">The sequence shown here is derived from an EMBL/GenBank/DDBJ whole genome shotgun (WGS) entry which is preliminary data.</text>
</comment>
<protein>
    <submittedName>
        <fullName evidence="1">Uncharacterized protein</fullName>
    </submittedName>
</protein>
<organism evidence="1 2">
    <name type="scientific">Morococcus cerebrosus</name>
    <dbReference type="NCBI Taxonomy" id="1056807"/>
    <lineage>
        <taxon>Bacteria</taxon>
        <taxon>Pseudomonadati</taxon>
        <taxon>Pseudomonadota</taxon>
        <taxon>Betaproteobacteria</taxon>
        <taxon>Neisseriales</taxon>
        <taxon>Neisseriaceae</taxon>
        <taxon>Morococcus</taxon>
    </lineage>
</organism>
<name>A0A0C1ELA0_9NEIS</name>
<dbReference type="EMBL" id="JUFZ01000035">
    <property type="protein sequence ID" value="KIC09568.1"/>
    <property type="molecule type" value="Genomic_DNA"/>
</dbReference>
<dbReference type="AlphaFoldDB" id="A0A0C1ELA0"/>
<proteinExistence type="predicted"/>
<sequence>MGFARESCCFFLDISLCFFSVGQNSRFISRRHSRSGGNPDSERPLQFLKISIASKT</sequence>
<dbReference type="Proteomes" id="UP000031390">
    <property type="component" value="Unassembled WGS sequence"/>
</dbReference>
<reference evidence="1 2" key="1">
    <citation type="submission" date="2014-12" db="EMBL/GenBank/DDBJ databases">
        <title>Genome sequence of Morococcus cerebrosus.</title>
        <authorList>
            <person name="Shin S.-K."/>
            <person name="Yi H."/>
        </authorList>
    </citation>
    <scope>NUCLEOTIDE SEQUENCE [LARGE SCALE GENOMIC DNA]</scope>
    <source>
        <strain evidence="1 2">CIP 81.93</strain>
    </source>
</reference>